<dbReference type="Proteomes" id="UP000186922">
    <property type="component" value="Unassembled WGS sequence"/>
</dbReference>
<evidence type="ECO:0000256" key="4">
    <source>
        <dbReference type="ARBA" id="ARBA00022676"/>
    </source>
</evidence>
<evidence type="ECO:0000256" key="3">
    <source>
        <dbReference type="ARBA" id="ARBA00022600"/>
    </source>
</evidence>
<organism evidence="12 13">
    <name type="scientific">Ramazzottius varieornatus</name>
    <name type="common">Water bear</name>
    <name type="synonym">Tardigrade</name>
    <dbReference type="NCBI Taxonomy" id="947166"/>
    <lineage>
        <taxon>Eukaryota</taxon>
        <taxon>Metazoa</taxon>
        <taxon>Ecdysozoa</taxon>
        <taxon>Tardigrada</taxon>
        <taxon>Eutardigrada</taxon>
        <taxon>Parachela</taxon>
        <taxon>Hypsibioidea</taxon>
        <taxon>Ramazzottiidae</taxon>
        <taxon>Ramazzottius</taxon>
    </lineage>
</organism>
<dbReference type="EC" id="2.4.1.1" evidence="11"/>
<keyword evidence="7 11" id="KW-0119">Carbohydrate metabolism</keyword>
<protein>
    <recommendedName>
        <fullName evidence="11">Alpha-1,4 glucan phosphorylase</fullName>
        <ecNumber evidence="11">2.4.1.1</ecNumber>
    </recommendedName>
</protein>
<keyword evidence="5 11" id="KW-0808">Transferase</keyword>
<keyword evidence="3" id="KW-0321">Glycogen metabolism</keyword>
<comment type="similarity">
    <text evidence="2 11">Belongs to the glycogen phosphorylase family.</text>
</comment>
<comment type="catalytic activity">
    <reaction evidence="8">
        <text>[(1-&gt;4)-alpha-D-glucosyl](n) + phosphate = [(1-&gt;4)-alpha-D-glucosyl](n-1) + alpha-D-glucose 1-phosphate</text>
        <dbReference type="Rhea" id="RHEA:41732"/>
        <dbReference type="Rhea" id="RHEA-COMP:9584"/>
        <dbReference type="Rhea" id="RHEA-COMP:9586"/>
        <dbReference type="ChEBI" id="CHEBI:15444"/>
        <dbReference type="ChEBI" id="CHEBI:43474"/>
        <dbReference type="ChEBI" id="CHEBI:58601"/>
        <dbReference type="EC" id="2.4.1.1"/>
    </reaction>
    <physiologicalReaction direction="left-to-right" evidence="8">
        <dbReference type="Rhea" id="RHEA:41733"/>
    </physiologicalReaction>
</comment>
<comment type="subunit">
    <text evidence="10">Homodimer; enzymatically active. Interacts with PPP1R3B; recruits the phosphatase PP1 which dephosphorylates and inactivates PYGL/glycogen phosphorylase.</text>
</comment>
<dbReference type="GO" id="GO:0005737">
    <property type="term" value="C:cytoplasm"/>
    <property type="evidence" value="ECO:0007669"/>
    <property type="project" value="TreeGrafter"/>
</dbReference>
<keyword evidence="6 11" id="KW-0663">Pyridoxal phosphate</keyword>
<evidence type="ECO:0000313" key="12">
    <source>
        <dbReference type="EMBL" id="GAV08168.1"/>
    </source>
</evidence>
<evidence type="ECO:0000256" key="11">
    <source>
        <dbReference type="RuleBase" id="RU000587"/>
    </source>
</evidence>
<evidence type="ECO:0000256" key="7">
    <source>
        <dbReference type="ARBA" id="ARBA00023277"/>
    </source>
</evidence>
<evidence type="ECO:0000256" key="2">
    <source>
        <dbReference type="ARBA" id="ARBA00006047"/>
    </source>
</evidence>
<evidence type="ECO:0000256" key="1">
    <source>
        <dbReference type="ARBA" id="ARBA00001933"/>
    </source>
</evidence>
<comment type="function">
    <text evidence="9 11">Allosteric enzyme that catalyzes the rate-limiting step in glycogen catabolism, the phosphorolytic cleavage of glycogen to produce glucose-1-phosphate, and plays a central role in maintaining cellular and organismal glucose homeostasis.</text>
</comment>
<evidence type="ECO:0000256" key="10">
    <source>
        <dbReference type="ARBA" id="ARBA00046783"/>
    </source>
</evidence>
<name>A0A1D1W7F4_RAMVA</name>
<dbReference type="GO" id="GO:0030170">
    <property type="term" value="F:pyridoxal phosphate binding"/>
    <property type="evidence" value="ECO:0007669"/>
    <property type="project" value="InterPro"/>
</dbReference>
<dbReference type="OrthoDB" id="9215500at2759"/>
<dbReference type="Pfam" id="PF00343">
    <property type="entry name" value="Phosphorylase"/>
    <property type="match status" value="1"/>
</dbReference>
<comment type="cofactor">
    <cofactor evidence="1 11">
        <name>pyridoxal 5'-phosphate</name>
        <dbReference type="ChEBI" id="CHEBI:597326"/>
    </cofactor>
</comment>
<proteinExistence type="inferred from homology"/>
<evidence type="ECO:0000256" key="9">
    <source>
        <dbReference type="ARBA" id="ARBA00037413"/>
    </source>
</evidence>
<reference evidence="12 13" key="1">
    <citation type="journal article" date="2016" name="Nat. Commun.">
        <title>Extremotolerant tardigrade genome and improved radiotolerance of human cultured cells by tardigrade-unique protein.</title>
        <authorList>
            <person name="Hashimoto T."/>
            <person name="Horikawa D.D."/>
            <person name="Saito Y."/>
            <person name="Kuwahara H."/>
            <person name="Kozuka-Hata H."/>
            <person name="Shin-I T."/>
            <person name="Minakuchi Y."/>
            <person name="Ohishi K."/>
            <person name="Motoyama A."/>
            <person name="Aizu T."/>
            <person name="Enomoto A."/>
            <person name="Kondo K."/>
            <person name="Tanaka S."/>
            <person name="Hara Y."/>
            <person name="Koshikawa S."/>
            <person name="Sagara H."/>
            <person name="Miura T."/>
            <person name="Yokobori S."/>
            <person name="Miyagawa K."/>
            <person name="Suzuki Y."/>
            <person name="Kubo T."/>
            <person name="Oyama M."/>
            <person name="Kohara Y."/>
            <person name="Fujiyama A."/>
            <person name="Arakawa K."/>
            <person name="Katayama T."/>
            <person name="Toyoda A."/>
            <person name="Kunieda T."/>
        </authorList>
    </citation>
    <scope>NUCLEOTIDE SEQUENCE [LARGE SCALE GENOMIC DNA]</scope>
    <source>
        <strain evidence="12 13">YOKOZUNA-1</strain>
    </source>
</reference>
<dbReference type="PANTHER" id="PTHR11468">
    <property type="entry name" value="GLYCOGEN PHOSPHORYLASE"/>
    <property type="match status" value="1"/>
</dbReference>
<dbReference type="AlphaFoldDB" id="A0A1D1W7F4"/>
<dbReference type="FunFam" id="3.40.50.2000:FF:000005">
    <property type="entry name" value="Alpha-1,4 glucan phosphorylase"/>
    <property type="match status" value="1"/>
</dbReference>
<comment type="caution">
    <text evidence="12">The sequence shown here is derived from an EMBL/GenBank/DDBJ whole genome shotgun (WGS) entry which is preliminary data.</text>
</comment>
<dbReference type="EMBL" id="BDGG01000017">
    <property type="protein sequence ID" value="GAV08168.1"/>
    <property type="molecule type" value="Genomic_DNA"/>
</dbReference>
<keyword evidence="4 11" id="KW-0328">Glycosyltransferase</keyword>
<evidence type="ECO:0000256" key="5">
    <source>
        <dbReference type="ARBA" id="ARBA00022679"/>
    </source>
</evidence>
<dbReference type="PANTHER" id="PTHR11468:SF3">
    <property type="entry name" value="GLYCOGEN PHOSPHORYLASE, LIVER FORM"/>
    <property type="match status" value="1"/>
</dbReference>
<evidence type="ECO:0000313" key="13">
    <source>
        <dbReference type="Proteomes" id="UP000186922"/>
    </source>
</evidence>
<keyword evidence="13" id="KW-1185">Reference proteome</keyword>
<gene>
    <name evidence="12" type="primary">RvY_17900</name>
    <name evidence="12" type="synonym">RvY_17900.2</name>
    <name evidence="12" type="ORF">RvY_17900-2</name>
</gene>
<accession>A0A1D1W7F4</accession>
<sequence length="416" mass="46714">MARLAIVGSHAVNGVAAIHTEILKASLFRSFYELWPEKFQNKTNGITPRRWLIGCNPRLTDFLCEKLGPIEQWIRSLDSLQTLKSIGLNDQSVVTKLAAVKLDNKRRFAQLIKRDYKIEVNPEAMFDVQVKRIHEYKRQMLNCLHVITMYLRIKKSPNEPVVPRVVMIGGKAAPGYWMAKQVISLICSVASVINNDPAIGNKLKLIYLENYNVTLAEKVIPATDLSEQISLAGTEASGTGNMKFMINGALTVGTLDGANVEMREEMGAENFFLFGMTVPQVEALRKAGYNPKSFYDKSPDLKVALDAVLRGVFSPSKPDKFKPVVENILCHDFYMLCADFDDYIKAQKKVNEAYLDKPRWSRMALCNIAASGKFSSDRTIREYCKDIWNAHPCEPSVTGNVRAELPSRTINEGKAI</sequence>
<dbReference type="STRING" id="947166.A0A1D1W7F4"/>
<dbReference type="SUPFAM" id="SSF53756">
    <property type="entry name" value="UDP-Glycosyltransferase/glycogen phosphorylase"/>
    <property type="match status" value="1"/>
</dbReference>
<evidence type="ECO:0000256" key="6">
    <source>
        <dbReference type="ARBA" id="ARBA00022898"/>
    </source>
</evidence>
<dbReference type="GO" id="GO:0005980">
    <property type="term" value="P:glycogen catabolic process"/>
    <property type="evidence" value="ECO:0007669"/>
    <property type="project" value="TreeGrafter"/>
</dbReference>
<dbReference type="InterPro" id="IPR011833">
    <property type="entry name" value="Glycg_phsphrylas"/>
</dbReference>
<evidence type="ECO:0000256" key="8">
    <source>
        <dbReference type="ARBA" id="ARBA00036074"/>
    </source>
</evidence>
<dbReference type="InterPro" id="IPR000811">
    <property type="entry name" value="Glyco_trans_35"/>
</dbReference>
<dbReference type="NCBIfam" id="TIGR02093">
    <property type="entry name" value="P_ylase"/>
    <property type="match status" value="1"/>
</dbReference>
<dbReference type="Gene3D" id="3.40.50.2000">
    <property type="entry name" value="Glycogen Phosphorylase B"/>
    <property type="match status" value="2"/>
</dbReference>
<dbReference type="GO" id="GO:0008184">
    <property type="term" value="F:glycogen phosphorylase activity"/>
    <property type="evidence" value="ECO:0007669"/>
    <property type="project" value="InterPro"/>
</dbReference>